<dbReference type="InterPro" id="IPR011989">
    <property type="entry name" value="ARM-like"/>
</dbReference>
<dbReference type="PANTHER" id="PTHR14222">
    <property type="entry name" value="CONDENSIN"/>
    <property type="match status" value="1"/>
</dbReference>
<dbReference type="Gene3D" id="1.25.10.10">
    <property type="entry name" value="Leucine-rich Repeat Variant"/>
    <property type="match status" value="1"/>
</dbReference>
<dbReference type="EMBL" id="CAJNOG010000051">
    <property type="protein sequence ID" value="CAF0847791.1"/>
    <property type="molecule type" value="Genomic_DNA"/>
</dbReference>
<feature type="region of interest" description="Disordered" evidence="7">
    <location>
        <begin position="263"/>
        <end position="284"/>
    </location>
</feature>
<evidence type="ECO:0000256" key="7">
    <source>
        <dbReference type="SAM" id="MobiDB-lite"/>
    </source>
</evidence>
<evidence type="ECO:0000256" key="1">
    <source>
        <dbReference type="ARBA" id="ARBA00004123"/>
    </source>
</evidence>
<accession>A0A813W6H4</accession>
<keyword evidence="5" id="KW-0539">Nucleus</keyword>
<dbReference type="InterPro" id="IPR016024">
    <property type="entry name" value="ARM-type_fold"/>
</dbReference>
<evidence type="ECO:0000256" key="4">
    <source>
        <dbReference type="ARBA" id="ARBA00023067"/>
    </source>
</evidence>
<dbReference type="GO" id="GO:0007076">
    <property type="term" value="P:mitotic chromosome condensation"/>
    <property type="evidence" value="ECO:0007669"/>
    <property type="project" value="InterPro"/>
</dbReference>
<dbReference type="GO" id="GO:0000796">
    <property type="term" value="C:condensin complex"/>
    <property type="evidence" value="ECO:0007669"/>
    <property type="project" value="TreeGrafter"/>
</dbReference>
<gene>
    <name evidence="9" type="ORF">JYZ213_LOCUS7727</name>
</gene>
<evidence type="ECO:0000313" key="10">
    <source>
        <dbReference type="Proteomes" id="UP000663845"/>
    </source>
</evidence>
<dbReference type="GO" id="GO:0010032">
    <property type="term" value="P:meiotic chromosome condensation"/>
    <property type="evidence" value="ECO:0007669"/>
    <property type="project" value="TreeGrafter"/>
</dbReference>
<sequence>MSISKEELNILLKECQLNKHNNPAYSLSKLHAIADDLIGHVERSHDIRKIFSVLLKDAIQSEIDSISSHQKANVDNIHRHMILFSLDLLCRYLLVLEHLIIDNDKQQQQHTGTPNNKKQKRSIQTCQIDWYINERDEILHLFTNLIKLDLRQFWHETERLEDQQIGNTIVDVCLTIIRNNQFSSRARTVKDYLSFILALTIGQFRIEEETSMKMIQMLQIQEHTATIFSAVIVCHVKHFRTDTLLERIINDICLLCLSPTIAPSSTSNHSSSRSNTSILNNQTETNSSRTMAKLLDELSTHICDHLIIYINRLLDLFDSDCLQMRNCLLNICVNIIRYCSSLSEYKELRGELFLLIIDQYFLDSNVHVRSHAIGLCINLVESKLIPTKFYCHLTQATIERMNDISCIVRKHAIQLATKLLKFNPYIDRFLPIDVMLDEYNTEMNKLVQLQKLLGQTLKVESVPVDMDKIHENEKENDLDNQHLLFERIVEQQQNVCAMYLVDESLPSFELYNAEMSKLIQLQSRLNNCLAKTCDIEVIDDEEPTEKATRLFDNMVKQSKLVTYLHNATDFCNLLRRFLAKETFYLLSSKVTSDVLEIIDFLVLWSTFEYQSNVYKKLEKHLFSLIWSNDKNISNAVINAFKRICLKIDEENTDEKTSSKRIIEKLLDQIDLNLTLTFEHILKQLLNESTSTTANFFSFIEVLLDYYLKLTTDNSKKHLSDEFFKQIQQRQNSFLQLISFAIPYDKKHRLLSHLNSIIQSLIHQIDKDDLDYFYYQMQIIANLLVRKTSYDIPNEFYDLIIKKLLESNIQSEQQSWINCMKQILNIIFLKEPRQISANDFLMKFLRLLAEKINWPLEYLDYQTKIMDKSWRVIFIRLLATINAFLTHRVQKYECTNLSLIKKIQKEKNHPIINDDENEIDNENSLLSSSTLSVSRQLFDEEDEEKNDNEENNHFMQQQNSDLSHLEQELFQSNSIFYSIDKWMELFIHEDHSSYDENLVLTSILTCTRMMYVSPNLCSKYVDRIFELCKLCTYSSVRSALIVSLGDLLLRHPNIIEPYTPQFYAQIHDKDLNVGETALCTIAILILREMIKVRGYISEIALCLFHSHTPISSIAQHFFDELSLRQRGLALFNVLPDIISRLSMNSICSRDLFQQIISHLFSFIKNDRHCEILVKRLCRQFKQACGDDRKRANVAFCLSKLNIKTLASYRILKENFPNATESTEQNEDDYDKEEHLAWKKYLMPVLNDIERRLKPTEVNTPRRTPSSTTPKRKNDRSS</sequence>
<dbReference type="Proteomes" id="UP000663845">
    <property type="component" value="Unassembled WGS sequence"/>
</dbReference>
<comment type="subcellular location">
    <subcellularLocation>
        <location evidence="1">Nucleus</location>
    </subcellularLocation>
</comment>
<dbReference type="GO" id="GO:0005634">
    <property type="term" value="C:nucleus"/>
    <property type="evidence" value="ECO:0007669"/>
    <property type="project" value="UniProtKB-SubCell"/>
</dbReference>
<keyword evidence="2" id="KW-0132">Cell division</keyword>
<feature type="domain" description="Condensin complex subunit 1 C-terminal" evidence="8">
    <location>
        <begin position="1035"/>
        <end position="1197"/>
    </location>
</feature>
<name>A0A813W6H4_9BILA</name>
<evidence type="ECO:0000256" key="2">
    <source>
        <dbReference type="ARBA" id="ARBA00022618"/>
    </source>
</evidence>
<organism evidence="9 10">
    <name type="scientific">Adineta steineri</name>
    <dbReference type="NCBI Taxonomy" id="433720"/>
    <lineage>
        <taxon>Eukaryota</taxon>
        <taxon>Metazoa</taxon>
        <taxon>Spiralia</taxon>
        <taxon>Gnathifera</taxon>
        <taxon>Rotifera</taxon>
        <taxon>Eurotatoria</taxon>
        <taxon>Bdelloidea</taxon>
        <taxon>Adinetida</taxon>
        <taxon>Adinetidae</taxon>
        <taxon>Adineta</taxon>
    </lineage>
</organism>
<evidence type="ECO:0000256" key="6">
    <source>
        <dbReference type="ARBA" id="ARBA00023306"/>
    </source>
</evidence>
<dbReference type="GO" id="GO:0051301">
    <property type="term" value="P:cell division"/>
    <property type="evidence" value="ECO:0007669"/>
    <property type="project" value="UniProtKB-KW"/>
</dbReference>
<dbReference type="PANTHER" id="PTHR14222:SF2">
    <property type="entry name" value="CONDENSIN COMPLEX SUBUNIT 1"/>
    <property type="match status" value="1"/>
</dbReference>
<keyword evidence="6" id="KW-0131">Cell cycle</keyword>
<protein>
    <recommendedName>
        <fullName evidence="8">Condensin complex subunit 1 C-terminal domain-containing protein</fullName>
    </recommendedName>
</protein>
<reference evidence="9" key="1">
    <citation type="submission" date="2021-02" db="EMBL/GenBank/DDBJ databases">
        <authorList>
            <person name="Nowell W R."/>
        </authorList>
    </citation>
    <scope>NUCLEOTIDE SEQUENCE</scope>
</reference>
<dbReference type="InterPro" id="IPR026971">
    <property type="entry name" value="CND1/NCAPD3"/>
</dbReference>
<feature type="compositionally biased region" description="Low complexity" evidence="7">
    <location>
        <begin position="264"/>
        <end position="277"/>
    </location>
</feature>
<evidence type="ECO:0000256" key="3">
    <source>
        <dbReference type="ARBA" id="ARBA00022776"/>
    </source>
</evidence>
<keyword evidence="3" id="KW-0498">Mitosis</keyword>
<dbReference type="InterPro" id="IPR032682">
    <property type="entry name" value="Cnd1_C"/>
</dbReference>
<dbReference type="GO" id="GO:0042393">
    <property type="term" value="F:histone binding"/>
    <property type="evidence" value="ECO:0007669"/>
    <property type="project" value="TreeGrafter"/>
</dbReference>
<evidence type="ECO:0000313" key="9">
    <source>
        <dbReference type="EMBL" id="CAF0847791.1"/>
    </source>
</evidence>
<comment type="caution">
    <text evidence="9">The sequence shown here is derived from an EMBL/GenBank/DDBJ whole genome shotgun (WGS) entry which is preliminary data.</text>
</comment>
<evidence type="ECO:0000259" key="8">
    <source>
        <dbReference type="Pfam" id="PF12717"/>
    </source>
</evidence>
<feature type="region of interest" description="Disordered" evidence="7">
    <location>
        <begin position="1250"/>
        <end position="1276"/>
    </location>
</feature>
<keyword evidence="4" id="KW-0226">DNA condensation</keyword>
<dbReference type="AlphaFoldDB" id="A0A813W6H4"/>
<proteinExistence type="predicted"/>
<dbReference type="SUPFAM" id="SSF48371">
    <property type="entry name" value="ARM repeat"/>
    <property type="match status" value="2"/>
</dbReference>
<dbReference type="GO" id="GO:0000779">
    <property type="term" value="C:condensed chromosome, centromeric region"/>
    <property type="evidence" value="ECO:0007669"/>
    <property type="project" value="TreeGrafter"/>
</dbReference>
<dbReference type="Pfam" id="PF12717">
    <property type="entry name" value="Cnd1"/>
    <property type="match status" value="1"/>
</dbReference>
<evidence type="ECO:0000256" key="5">
    <source>
        <dbReference type="ARBA" id="ARBA00023242"/>
    </source>
</evidence>